<dbReference type="GO" id="GO:0042597">
    <property type="term" value="C:periplasmic space"/>
    <property type="evidence" value="ECO:0007669"/>
    <property type="project" value="UniProtKB-ARBA"/>
</dbReference>
<gene>
    <name evidence="6" type="ORF">SAMN02745114_00827</name>
</gene>
<keyword evidence="7" id="KW-1185">Reference proteome</keyword>
<dbReference type="Gene3D" id="3.90.76.10">
    <property type="entry name" value="Dipeptide-binding Protein, Domain 1"/>
    <property type="match status" value="1"/>
</dbReference>
<dbReference type="GO" id="GO:0015833">
    <property type="term" value="P:peptide transport"/>
    <property type="evidence" value="ECO:0007669"/>
    <property type="project" value="TreeGrafter"/>
</dbReference>
<dbReference type="Gene3D" id="3.10.105.10">
    <property type="entry name" value="Dipeptide-binding Protein, Domain 3"/>
    <property type="match status" value="1"/>
</dbReference>
<dbReference type="GO" id="GO:1904680">
    <property type="term" value="F:peptide transmembrane transporter activity"/>
    <property type="evidence" value="ECO:0007669"/>
    <property type="project" value="TreeGrafter"/>
</dbReference>
<dbReference type="EMBL" id="FUWW01000007">
    <property type="protein sequence ID" value="SJZ51890.1"/>
    <property type="molecule type" value="Genomic_DNA"/>
</dbReference>
<dbReference type="Gene3D" id="3.40.190.10">
    <property type="entry name" value="Periplasmic binding protein-like II"/>
    <property type="match status" value="1"/>
</dbReference>
<keyword evidence="4" id="KW-0732">Signal</keyword>
<dbReference type="PIRSF" id="PIRSF002741">
    <property type="entry name" value="MppA"/>
    <property type="match status" value="1"/>
</dbReference>
<dbReference type="GO" id="GO:0043190">
    <property type="term" value="C:ATP-binding cassette (ABC) transporter complex"/>
    <property type="evidence" value="ECO:0007669"/>
    <property type="project" value="InterPro"/>
</dbReference>
<dbReference type="SUPFAM" id="SSF53850">
    <property type="entry name" value="Periplasmic binding protein-like II"/>
    <property type="match status" value="1"/>
</dbReference>
<proteinExistence type="inferred from homology"/>
<evidence type="ECO:0000256" key="3">
    <source>
        <dbReference type="ARBA" id="ARBA00022448"/>
    </source>
</evidence>
<comment type="subcellular location">
    <subcellularLocation>
        <location evidence="1">Cell membrane</location>
        <topology evidence="1">Lipid-anchor</topology>
    </subcellularLocation>
</comment>
<evidence type="ECO:0000259" key="5">
    <source>
        <dbReference type="Pfam" id="PF00496"/>
    </source>
</evidence>
<dbReference type="RefSeq" id="WP_078768315.1">
    <property type="nucleotide sequence ID" value="NZ_FUWW01000007.1"/>
</dbReference>
<reference evidence="6 7" key="1">
    <citation type="submission" date="2017-02" db="EMBL/GenBank/DDBJ databases">
        <authorList>
            <person name="Peterson S.W."/>
        </authorList>
    </citation>
    <scope>NUCLEOTIDE SEQUENCE [LARGE SCALE GENOMIC DNA]</scope>
    <source>
        <strain evidence="6 7">ATCC 51222</strain>
    </source>
</reference>
<dbReference type="STRING" id="290054.SAMN02745114_00827"/>
<dbReference type="InterPro" id="IPR023765">
    <property type="entry name" value="SBP_5_CS"/>
</dbReference>
<dbReference type="PROSITE" id="PS51257">
    <property type="entry name" value="PROKAR_LIPOPROTEIN"/>
    <property type="match status" value="1"/>
</dbReference>
<dbReference type="OrthoDB" id="239741at2"/>
<keyword evidence="3" id="KW-0813">Transport</keyword>
<evidence type="ECO:0000256" key="4">
    <source>
        <dbReference type="ARBA" id="ARBA00022729"/>
    </source>
</evidence>
<dbReference type="PROSITE" id="PS01040">
    <property type="entry name" value="SBP_BACTERIAL_5"/>
    <property type="match status" value="1"/>
</dbReference>
<dbReference type="Proteomes" id="UP000190657">
    <property type="component" value="Unassembled WGS sequence"/>
</dbReference>
<dbReference type="PANTHER" id="PTHR30290:SF10">
    <property type="entry name" value="PERIPLASMIC OLIGOPEPTIDE-BINDING PROTEIN-RELATED"/>
    <property type="match status" value="1"/>
</dbReference>
<dbReference type="AlphaFoldDB" id="A0A1T4LB51"/>
<dbReference type="Pfam" id="PF00496">
    <property type="entry name" value="SBP_bac_5"/>
    <property type="match status" value="1"/>
</dbReference>
<comment type="similarity">
    <text evidence="2">Belongs to the bacterial solute-binding protein 5 family.</text>
</comment>
<evidence type="ECO:0000256" key="1">
    <source>
        <dbReference type="ARBA" id="ARBA00004193"/>
    </source>
</evidence>
<organism evidence="6 7">
    <name type="scientific">Eubacterium coprostanoligenes</name>
    <dbReference type="NCBI Taxonomy" id="290054"/>
    <lineage>
        <taxon>Bacteria</taxon>
        <taxon>Bacillati</taxon>
        <taxon>Bacillota</taxon>
        <taxon>Clostridia</taxon>
        <taxon>Eubacteriales</taxon>
        <taxon>Eubacteriaceae</taxon>
        <taxon>Eubacterium</taxon>
    </lineage>
</organism>
<protein>
    <submittedName>
        <fullName evidence="6">ABC-type oligopeptide transport system, substrate-binding protein</fullName>
    </submittedName>
</protein>
<dbReference type="InterPro" id="IPR039424">
    <property type="entry name" value="SBP_5"/>
</dbReference>
<feature type="domain" description="Solute-binding protein family 5" evidence="5">
    <location>
        <begin position="70"/>
        <end position="481"/>
    </location>
</feature>
<evidence type="ECO:0000313" key="7">
    <source>
        <dbReference type="Proteomes" id="UP000190657"/>
    </source>
</evidence>
<evidence type="ECO:0000313" key="6">
    <source>
        <dbReference type="EMBL" id="SJZ51890.1"/>
    </source>
</evidence>
<dbReference type="InterPro" id="IPR030678">
    <property type="entry name" value="Peptide/Ni-bd"/>
</dbReference>
<accession>A0A1T4LB51</accession>
<sequence length="562" mass="62576">MKKILSILISLLLVISLFSGCKNKQDSIDFIYPFGANVNSYDPQVASTADEFLIIENTFEGLIRINDDGTIVPGMAEKWEISDDGLTYTFHIRKGMKWNINTDKYEKGENKGKFIDSRLQMLGYEFNPDITAHDFVFALRRAVYYYTDCPQFASVSCIKNANRIHTGAVLPTELGAVANDDYTLTIMLEHRDDTFMQTLASAVAMPCNEQFFVATKGRYGLEGKYTLFNGQFYVSQILDASYLLKKNKGYTGPSPATATELTLKIPDKNDEDNNDLVSKLESGYYDAAFITGKDSDKVKKNSGVTYTAYQDTTWGFVFNTNDEVFQSKTMRKAFCEGFSRPKEFDKDYLKTATNLTPSSCVINGNNAVKAMGNTVAPQNQKKSVTDWKKALDILDTTDVSVTVLTPDYMENYVKLLLQGVQAGLGSYLTNSKGEAITLTLKVKAMTEKEIRSEIAKNTYDVAFLPFTATGNSALSFISQISSDGITDINSKKVDVLIKKAQNQSTLASSSKYLKQAEQTILDTYALYPMIYESSYYASANGVKNIQFHPGTGRVSFVNATRK</sequence>
<name>A0A1T4LB51_9FIRM</name>
<evidence type="ECO:0000256" key="2">
    <source>
        <dbReference type="ARBA" id="ARBA00005695"/>
    </source>
</evidence>
<dbReference type="InterPro" id="IPR000914">
    <property type="entry name" value="SBP_5_dom"/>
</dbReference>
<dbReference type="PANTHER" id="PTHR30290">
    <property type="entry name" value="PERIPLASMIC BINDING COMPONENT OF ABC TRANSPORTER"/>
    <property type="match status" value="1"/>
</dbReference>